<dbReference type="SUPFAM" id="SSF56219">
    <property type="entry name" value="DNase I-like"/>
    <property type="match status" value="1"/>
</dbReference>
<organism evidence="3 4">
    <name type="scientific">Arabidopsis thaliana</name>
    <name type="common">Mouse-ear cress</name>
    <dbReference type="NCBI Taxonomy" id="3702"/>
    <lineage>
        <taxon>Eukaryota</taxon>
        <taxon>Viridiplantae</taxon>
        <taxon>Streptophyta</taxon>
        <taxon>Embryophyta</taxon>
        <taxon>Tracheophyta</taxon>
        <taxon>Spermatophyta</taxon>
        <taxon>Magnoliopsida</taxon>
        <taxon>eudicotyledons</taxon>
        <taxon>Gunneridae</taxon>
        <taxon>Pentapetalae</taxon>
        <taxon>rosids</taxon>
        <taxon>malvids</taxon>
        <taxon>Brassicales</taxon>
        <taxon>Brassicaceae</taxon>
        <taxon>Camelineae</taxon>
        <taxon>Arabidopsis</taxon>
    </lineage>
</organism>
<gene>
    <name evidence="3" type="ORF">C24_LOCUS3116</name>
</gene>
<dbReference type="AlphaFoldDB" id="A0A5S9WHE1"/>
<dbReference type="Proteomes" id="UP000434276">
    <property type="component" value="Unassembled WGS sequence"/>
</dbReference>
<dbReference type="OrthoDB" id="1730414at2759"/>
<name>A0A5S9WHE1_ARATH</name>
<dbReference type="EMBL" id="CACSHJ010000087">
    <property type="protein sequence ID" value="CAA0260201.1"/>
    <property type="molecule type" value="Genomic_DNA"/>
</dbReference>
<dbReference type="InterPro" id="IPR036691">
    <property type="entry name" value="Endo/exonu/phosph_ase_sf"/>
</dbReference>
<sequence>MWKHCLCQKQEKSEKWVDIVPSHKPHRSNGRFRVVSYNTLAHVVYSYSLIVRMASSSLMYVSLLQSLSCIGSSAIYVINFWYRWEKRSKAILDNIKNFEADFICLQEVGEYHSFFDRNMEAHGYSGIPIENKEGYECAIFFKPKIAEFITYQTTRIQGYTKYENLFVAPSSSTASSESSDVVNAEELSVVMAAFKILKPFNHVVIIASSHLNSGKPDRWDDLKLAQVKTLMTELASFKEIISALTNCSPSVILAGDFNTKPYVHKYLNSDNIPSDIDLRSVYEFTKGEPRFTNNVPGFAETLDYMFYTHSEIISPVKLLDSPDEVNFLPNEIHPSDHLPIGVEFEINRNI</sequence>
<accession>A0A5S9WHE1</accession>
<keyword evidence="1" id="KW-1133">Transmembrane helix</keyword>
<proteinExistence type="predicted"/>
<keyword evidence="1" id="KW-0812">Transmembrane</keyword>
<dbReference type="PANTHER" id="PTHR12121:SF68">
    <property type="entry name" value="CARBON CATABOLITE REPRESSOR PROTEIN 4 HOMOLOG 4-RELATED"/>
    <property type="match status" value="1"/>
</dbReference>
<reference evidence="3 4" key="1">
    <citation type="submission" date="2019-12" db="EMBL/GenBank/DDBJ databases">
        <authorList>
            <person name="Jiao W.-B."/>
            <person name="Schneeberger K."/>
        </authorList>
    </citation>
    <scope>NUCLEOTIDE SEQUENCE [LARGE SCALE GENOMIC DNA]</scope>
    <source>
        <strain evidence="4">cv. C24</strain>
    </source>
</reference>
<keyword evidence="1" id="KW-0472">Membrane</keyword>
<dbReference type="Pfam" id="PF03372">
    <property type="entry name" value="Exo_endo_phos"/>
    <property type="match status" value="1"/>
</dbReference>
<feature type="transmembrane region" description="Helical" evidence="1">
    <location>
        <begin position="60"/>
        <end position="82"/>
    </location>
</feature>
<protein>
    <recommendedName>
        <fullName evidence="2">Endonuclease/exonuclease/phosphatase domain-containing protein</fullName>
    </recommendedName>
</protein>
<dbReference type="GO" id="GO:0003824">
    <property type="term" value="F:catalytic activity"/>
    <property type="evidence" value="ECO:0007669"/>
    <property type="project" value="InterPro"/>
</dbReference>
<evidence type="ECO:0000313" key="4">
    <source>
        <dbReference type="Proteomes" id="UP000434276"/>
    </source>
</evidence>
<dbReference type="InterPro" id="IPR005135">
    <property type="entry name" value="Endo/exonuclease/phosphatase"/>
</dbReference>
<feature type="transmembrane region" description="Helical" evidence="1">
    <location>
        <begin position="34"/>
        <end position="54"/>
    </location>
</feature>
<evidence type="ECO:0000256" key="1">
    <source>
        <dbReference type="SAM" id="Phobius"/>
    </source>
</evidence>
<feature type="domain" description="Endonuclease/exonuclease/phosphatase" evidence="2">
    <location>
        <begin position="83"/>
        <end position="337"/>
    </location>
</feature>
<dbReference type="InterPro" id="IPR050410">
    <property type="entry name" value="CCR4/nocturin_mRNA_transcr"/>
</dbReference>
<dbReference type="ExpressionAtlas" id="A0A5S9WHE1">
    <property type="expression patterns" value="baseline and differential"/>
</dbReference>
<evidence type="ECO:0000259" key="2">
    <source>
        <dbReference type="Pfam" id="PF03372"/>
    </source>
</evidence>
<evidence type="ECO:0000313" key="3">
    <source>
        <dbReference type="EMBL" id="CAA0260201.1"/>
    </source>
</evidence>
<dbReference type="PANTHER" id="PTHR12121">
    <property type="entry name" value="CARBON CATABOLITE REPRESSOR PROTEIN 4"/>
    <property type="match status" value="1"/>
</dbReference>
<dbReference type="Gene3D" id="3.60.10.10">
    <property type="entry name" value="Endonuclease/exonuclease/phosphatase"/>
    <property type="match status" value="1"/>
</dbReference>